<keyword evidence="3" id="KW-1185">Reference proteome</keyword>
<comment type="caution">
    <text evidence="2">The sequence shown here is derived from an EMBL/GenBank/DDBJ whole genome shotgun (WGS) entry which is preliminary data.</text>
</comment>
<sequence>MILIIRRAKVLFTGDVMEIITDLPQKKNVKKSVSKQMYALCQVTKALAKTKSGDGITIMKIMGANCLSIVDVLEMGTILIQKRNVTQCVSQNKESGDGLFDTKSDDEDGNDPRKPCLAL</sequence>
<accession>A0A8X6XRG2</accession>
<evidence type="ECO:0000256" key="1">
    <source>
        <dbReference type="SAM" id="MobiDB-lite"/>
    </source>
</evidence>
<dbReference type="EMBL" id="BMAV01011823">
    <property type="protein sequence ID" value="GFY57951.1"/>
    <property type="molecule type" value="Genomic_DNA"/>
</dbReference>
<proteinExistence type="predicted"/>
<gene>
    <name evidence="2" type="ORF">TNIN_309451</name>
</gene>
<organism evidence="2 3">
    <name type="scientific">Trichonephila inaurata madagascariensis</name>
    <dbReference type="NCBI Taxonomy" id="2747483"/>
    <lineage>
        <taxon>Eukaryota</taxon>
        <taxon>Metazoa</taxon>
        <taxon>Ecdysozoa</taxon>
        <taxon>Arthropoda</taxon>
        <taxon>Chelicerata</taxon>
        <taxon>Arachnida</taxon>
        <taxon>Araneae</taxon>
        <taxon>Araneomorphae</taxon>
        <taxon>Entelegynae</taxon>
        <taxon>Araneoidea</taxon>
        <taxon>Nephilidae</taxon>
        <taxon>Trichonephila</taxon>
        <taxon>Trichonephila inaurata</taxon>
    </lineage>
</organism>
<reference evidence="2" key="1">
    <citation type="submission" date="2020-08" db="EMBL/GenBank/DDBJ databases">
        <title>Multicomponent nature underlies the extraordinary mechanical properties of spider dragline silk.</title>
        <authorList>
            <person name="Kono N."/>
            <person name="Nakamura H."/>
            <person name="Mori M."/>
            <person name="Yoshida Y."/>
            <person name="Ohtoshi R."/>
            <person name="Malay A.D."/>
            <person name="Moran D.A.P."/>
            <person name="Tomita M."/>
            <person name="Numata K."/>
            <person name="Arakawa K."/>
        </authorList>
    </citation>
    <scope>NUCLEOTIDE SEQUENCE</scope>
</reference>
<evidence type="ECO:0000313" key="3">
    <source>
        <dbReference type="Proteomes" id="UP000886998"/>
    </source>
</evidence>
<name>A0A8X6XRG2_9ARAC</name>
<evidence type="ECO:0000313" key="2">
    <source>
        <dbReference type="EMBL" id="GFY57951.1"/>
    </source>
</evidence>
<feature type="compositionally biased region" description="Basic and acidic residues" evidence="1">
    <location>
        <begin position="110"/>
        <end position="119"/>
    </location>
</feature>
<feature type="compositionally biased region" description="Basic and acidic residues" evidence="1">
    <location>
        <begin position="94"/>
        <end position="103"/>
    </location>
</feature>
<feature type="region of interest" description="Disordered" evidence="1">
    <location>
        <begin position="91"/>
        <end position="119"/>
    </location>
</feature>
<dbReference type="Proteomes" id="UP000886998">
    <property type="component" value="Unassembled WGS sequence"/>
</dbReference>
<dbReference type="AlphaFoldDB" id="A0A8X6XRG2"/>
<protein>
    <submittedName>
        <fullName evidence="2">Uncharacterized protein</fullName>
    </submittedName>
</protein>